<dbReference type="InterPro" id="IPR036188">
    <property type="entry name" value="FAD/NAD-bd_sf"/>
</dbReference>
<dbReference type="STRING" id="1913578.LPB140_09955"/>
<evidence type="ECO:0000313" key="2">
    <source>
        <dbReference type="Proteomes" id="UP000242561"/>
    </source>
</evidence>
<dbReference type="RefSeq" id="WP_072559708.1">
    <property type="nucleotide sequence ID" value="NZ_CP018154.1"/>
</dbReference>
<dbReference type="Gene3D" id="3.50.50.60">
    <property type="entry name" value="FAD/NAD(P)-binding domain"/>
    <property type="match status" value="1"/>
</dbReference>
<keyword evidence="2" id="KW-1185">Reference proteome</keyword>
<name>A0A1L3JD48_9SPHN</name>
<protein>
    <recommendedName>
        <fullName evidence="3">NAD(P)/FAD-dependent oxidoreductase</fullName>
    </recommendedName>
</protein>
<dbReference type="SUPFAM" id="SSF51905">
    <property type="entry name" value="FAD/NAD(P)-binding domain"/>
    <property type="match status" value="1"/>
</dbReference>
<dbReference type="Proteomes" id="UP000242561">
    <property type="component" value="Chromosome"/>
</dbReference>
<evidence type="ECO:0000313" key="1">
    <source>
        <dbReference type="EMBL" id="APG63056.1"/>
    </source>
</evidence>
<dbReference type="OrthoDB" id="9773233at2"/>
<organism evidence="1 2">
    <name type="scientific">Sphingorhabdus lutea</name>
    <dbReference type="NCBI Taxonomy" id="1913578"/>
    <lineage>
        <taxon>Bacteria</taxon>
        <taxon>Pseudomonadati</taxon>
        <taxon>Pseudomonadota</taxon>
        <taxon>Alphaproteobacteria</taxon>
        <taxon>Sphingomonadales</taxon>
        <taxon>Sphingomonadaceae</taxon>
        <taxon>Sphingorhabdus</taxon>
    </lineage>
</organism>
<gene>
    <name evidence="1" type="ORF">LPB140_09955</name>
</gene>
<accession>A0A1L3JD48</accession>
<dbReference type="EMBL" id="CP018154">
    <property type="protein sequence ID" value="APG63056.1"/>
    <property type="molecule type" value="Genomic_DNA"/>
</dbReference>
<sequence length="466" mass="51766">MPVQVNADYVIIGSGAIGMAFADIILSESDATMIIIDRYAKPGGHWNVAYPFVQLHQPASFYGVSSKELSGGRLEKGGLNDGLAELSSGAEVSAYFDDVMRHTFLPSGRVQYFPMCDYMGDGKFISKINGDENHVTANKKMVDATFLKTSVPATHKPNFDIAENVRFIPLNNLPQVEKAPDGYVVIGAGKTGIDACLWLLENGVNPDKIKWIVNRDAWLLDRKNTQMSDEFFFDTLGTQAAMMEAIAEAETPEDMFKRLEQCGYFLRIDTNVEPQMFHAATISQLEVEQLRRIKNVVRMGHVTSITANEIQMEKGNIATSANILHIDCSARAIPQTQEKPIFQGDLITPQLVRPYQPVFSAALVAHAELTYANDKEKNHICGLVPLPNSTFDFIRFTAAAFMNQYHWSQDKDLSKWIADNRLDGASNLVKNIKPDDHDKIAVMKRIRAAGPLAVAKLMAFQMGTKN</sequence>
<proteinExistence type="predicted"/>
<dbReference type="KEGG" id="sphl:LPB140_09955"/>
<dbReference type="AlphaFoldDB" id="A0A1L3JD48"/>
<reference evidence="1 2" key="1">
    <citation type="submission" date="2016-11" db="EMBL/GenBank/DDBJ databases">
        <title>Sphingorhabdus sp. LPB0140, isolated from marine environment.</title>
        <authorList>
            <person name="Kim E."/>
            <person name="Yi H."/>
        </authorList>
    </citation>
    <scope>NUCLEOTIDE SEQUENCE [LARGE SCALE GENOMIC DNA]</scope>
    <source>
        <strain evidence="1 2">LPB0140</strain>
    </source>
</reference>
<evidence type="ECO:0008006" key="3">
    <source>
        <dbReference type="Google" id="ProtNLM"/>
    </source>
</evidence>